<dbReference type="AlphaFoldDB" id="A0A4V2YJC5"/>
<keyword evidence="7" id="KW-1185">Reference proteome</keyword>
<keyword evidence="6" id="KW-0378">Hydrolase</keyword>
<dbReference type="InterPro" id="IPR020082">
    <property type="entry name" value="S-Ado-L-homoCys_hydrolase_CS"/>
</dbReference>
<dbReference type="InterPro" id="IPR042172">
    <property type="entry name" value="Adenosylhomocyst_ase-like_sf"/>
</dbReference>
<dbReference type="OrthoDB" id="9802717at2"/>
<dbReference type="SMART" id="SM00997">
    <property type="entry name" value="AdoHcyase_NAD"/>
    <property type="match status" value="2"/>
</dbReference>
<evidence type="ECO:0000259" key="5">
    <source>
        <dbReference type="SMART" id="SM00997"/>
    </source>
</evidence>
<dbReference type="InterPro" id="IPR000043">
    <property type="entry name" value="Adenosylhomocysteinase-like"/>
</dbReference>
<comment type="similarity">
    <text evidence="2">Belongs to the adenosylhomocysteinase family.</text>
</comment>
<evidence type="ECO:0000313" key="7">
    <source>
        <dbReference type="Proteomes" id="UP000294947"/>
    </source>
</evidence>
<dbReference type="SUPFAM" id="SSF51735">
    <property type="entry name" value="NAD(P)-binding Rossmann-fold domains"/>
    <property type="match status" value="2"/>
</dbReference>
<dbReference type="Gene3D" id="3.40.50.720">
    <property type="entry name" value="NAD(P)-binding Rossmann-like Domain"/>
    <property type="match status" value="2"/>
</dbReference>
<evidence type="ECO:0000256" key="2">
    <source>
        <dbReference type="ARBA" id="ARBA00007122"/>
    </source>
</evidence>
<dbReference type="GO" id="GO:0005829">
    <property type="term" value="C:cytosol"/>
    <property type="evidence" value="ECO:0007669"/>
    <property type="project" value="TreeGrafter"/>
</dbReference>
<reference evidence="6 7" key="1">
    <citation type="submission" date="2019-03" db="EMBL/GenBank/DDBJ databases">
        <title>Draft genome sequences of novel Actinobacteria.</title>
        <authorList>
            <person name="Sahin N."/>
            <person name="Ay H."/>
            <person name="Saygin H."/>
        </authorList>
    </citation>
    <scope>NUCLEOTIDE SEQUENCE [LARGE SCALE GENOMIC DNA]</scope>
    <source>
        <strain evidence="6 7">7K502</strain>
    </source>
</reference>
<evidence type="ECO:0000256" key="4">
    <source>
        <dbReference type="ARBA" id="ARBA00023027"/>
    </source>
</evidence>
<dbReference type="RefSeq" id="WP_132493823.1">
    <property type="nucleotide sequence ID" value="NZ_SMKW01000090.1"/>
</dbReference>
<protein>
    <submittedName>
        <fullName evidence="6">Adenosylhomocysteinase</fullName>
        <ecNumber evidence="6">3.3.1.1</ecNumber>
    </submittedName>
</protein>
<gene>
    <name evidence="6" type="ORF">E1288_39635</name>
</gene>
<dbReference type="SUPFAM" id="SSF52283">
    <property type="entry name" value="Formate/glycerate dehydrogenase catalytic domain-like"/>
    <property type="match status" value="2"/>
</dbReference>
<keyword evidence="3" id="KW-0554">One-carbon metabolism</keyword>
<sequence length="824" mass="86557">MTWAVSPTDAELVAQGEEALRAARSQMPVLDGLQADLRTSQPLRGHRISGCAHLTKQTGVLVELLAAAGAEVAWTGGNEVSTQDDVAAALAKTGVRVFGRRGMTPEAVQEAVVECARAFDGGPTLALDSGGSMLRTIVQDPEAFPNLVAATEKTSEGSQLLREELRPQLTFPVVLVNDVVTKWEVDNTHGTGQSTLDGILRATGTFLAGKRFVVCGYGHVGRGLARRARGMGARVTITCRSELTAIRARLDGFDVQPMAVAARTADLVCTATGQPDVVTGEHLDLLPAGAILCNTGHSVVEINLADLARRTDYVADVGPHVQRHFLTNGRHVDLLSGGGLVNLDAAEGNPSEAMDLTFTNQALAVLHLADKAGELAPGVHEVDQEQDEEVARRKLRHLGVGWDAEVAARPRPPYGSALRSPLDHQSGSSRGGYIGGTTAFARLDLAEGSMPALAALRRDFSSSKPLAGRRLLIAGLVTAGSAVAAHTARAMGASVVWCATSARHFDREVADHLRESGCVVHDPTGPGGVRSAIRSSLAAWREGPTALLDDDAVLTTAMHDEFAEFPGPQFAVERTTRGAQLIKKRPYLRFPVITADRSTAEVVASDSHAKGLIDVIGVVGGEPIAGQVVAVAGYGAVGSRVAARAGGIGARVVVTEVRPTRALMAVLDGFDVLPLEEAAGIADIICTTTGHADTLREAHLAKMRTGALVVASVAQEVDAGALHRTAAKWRTGVAGLRVAHLTHERVIRIALPDKELSHPHGEPTPYAAQDISFATQLHTTCEALRESAAARPSVGAMPGQSGNYALSAIASAMRLRLRGDNPPR</sequence>
<comment type="caution">
    <text evidence="6">The sequence shown here is derived from an EMBL/GenBank/DDBJ whole genome shotgun (WGS) entry which is preliminary data.</text>
</comment>
<dbReference type="InterPro" id="IPR036291">
    <property type="entry name" value="NAD(P)-bd_dom_sf"/>
</dbReference>
<evidence type="ECO:0000313" key="6">
    <source>
        <dbReference type="EMBL" id="TDD38077.1"/>
    </source>
</evidence>
<dbReference type="GO" id="GO:0004013">
    <property type="term" value="F:adenosylhomocysteinase activity"/>
    <property type="evidence" value="ECO:0007669"/>
    <property type="project" value="TreeGrafter"/>
</dbReference>
<evidence type="ECO:0000256" key="1">
    <source>
        <dbReference type="ARBA" id="ARBA00001911"/>
    </source>
</evidence>
<evidence type="ECO:0000256" key="3">
    <source>
        <dbReference type="ARBA" id="ARBA00022563"/>
    </source>
</evidence>
<dbReference type="EMBL" id="SMKW01000090">
    <property type="protein sequence ID" value="TDD38077.1"/>
    <property type="molecule type" value="Genomic_DNA"/>
</dbReference>
<dbReference type="GO" id="GO:0033353">
    <property type="term" value="P:S-adenosylmethionine cycle"/>
    <property type="evidence" value="ECO:0007669"/>
    <property type="project" value="TreeGrafter"/>
</dbReference>
<dbReference type="Gene3D" id="3.40.50.1480">
    <property type="entry name" value="Adenosylhomocysteinase-like"/>
    <property type="match status" value="2"/>
</dbReference>
<dbReference type="InterPro" id="IPR015878">
    <property type="entry name" value="Ado_hCys_hydrolase_NAD-bd"/>
</dbReference>
<organism evidence="6 7">
    <name type="scientific">Saccharopolyspora elongata</name>
    <dbReference type="NCBI Taxonomy" id="2530387"/>
    <lineage>
        <taxon>Bacteria</taxon>
        <taxon>Bacillati</taxon>
        <taxon>Actinomycetota</taxon>
        <taxon>Actinomycetes</taxon>
        <taxon>Pseudonocardiales</taxon>
        <taxon>Pseudonocardiaceae</taxon>
        <taxon>Saccharopolyspora</taxon>
    </lineage>
</organism>
<accession>A0A4V2YJC5</accession>
<dbReference type="EC" id="3.3.1.1" evidence="6"/>
<dbReference type="Proteomes" id="UP000294947">
    <property type="component" value="Unassembled WGS sequence"/>
</dbReference>
<name>A0A4V2YJC5_9PSEU</name>
<feature type="domain" description="S-adenosyl-L-homocysteine hydrolase NAD binding" evidence="5">
    <location>
        <begin position="606"/>
        <end position="746"/>
    </location>
</feature>
<proteinExistence type="inferred from homology"/>
<dbReference type="Pfam" id="PF05221">
    <property type="entry name" value="AdoHcyase"/>
    <property type="match status" value="2"/>
</dbReference>
<dbReference type="NCBIfam" id="NF004005">
    <property type="entry name" value="PRK05476.2-3"/>
    <property type="match status" value="1"/>
</dbReference>
<dbReference type="PANTHER" id="PTHR23420">
    <property type="entry name" value="ADENOSYLHOMOCYSTEINASE"/>
    <property type="match status" value="1"/>
</dbReference>
<dbReference type="Pfam" id="PF00670">
    <property type="entry name" value="AdoHcyase_NAD"/>
    <property type="match status" value="2"/>
</dbReference>
<dbReference type="PROSITE" id="PS00739">
    <property type="entry name" value="ADOHCYASE_2"/>
    <property type="match status" value="1"/>
</dbReference>
<comment type="cofactor">
    <cofactor evidence="1">
        <name>NAD(+)</name>
        <dbReference type="ChEBI" id="CHEBI:57540"/>
    </cofactor>
</comment>
<feature type="domain" description="S-adenosyl-L-homocysteine hydrolase NAD binding" evidence="5">
    <location>
        <begin position="187"/>
        <end position="348"/>
    </location>
</feature>
<dbReference type="PANTHER" id="PTHR23420:SF0">
    <property type="entry name" value="ADENOSYLHOMOCYSTEINASE"/>
    <property type="match status" value="1"/>
</dbReference>
<dbReference type="SMART" id="SM00996">
    <property type="entry name" value="AdoHcyase"/>
    <property type="match status" value="1"/>
</dbReference>
<keyword evidence="4" id="KW-0520">NAD</keyword>
<dbReference type="GO" id="GO:0006730">
    <property type="term" value="P:one-carbon metabolic process"/>
    <property type="evidence" value="ECO:0007669"/>
    <property type="project" value="UniProtKB-KW"/>
</dbReference>